<organism evidence="3 4">
    <name type="scientific">Mangrovicoccus algicola</name>
    <dbReference type="NCBI Taxonomy" id="2771008"/>
    <lineage>
        <taxon>Bacteria</taxon>
        <taxon>Pseudomonadati</taxon>
        <taxon>Pseudomonadota</taxon>
        <taxon>Alphaproteobacteria</taxon>
        <taxon>Rhodobacterales</taxon>
        <taxon>Paracoccaceae</taxon>
        <taxon>Mangrovicoccus</taxon>
    </lineage>
</organism>
<comment type="caution">
    <text evidence="3">The sequence shown here is derived from an EMBL/GenBank/DDBJ whole genome shotgun (WGS) entry which is preliminary data.</text>
</comment>
<keyword evidence="1" id="KW-0129">CBS domain</keyword>
<evidence type="ECO:0000259" key="2">
    <source>
        <dbReference type="PROSITE" id="PS51371"/>
    </source>
</evidence>
<evidence type="ECO:0000256" key="1">
    <source>
        <dbReference type="PROSITE-ProRule" id="PRU00703"/>
    </source>
</evidence>
<dbReference type="RefSeq" id="WP_193184310.1">
    <property type="nucleotide sequence ID" value="NZ_JACVXA010000049.1"/>
</dbReference>
<sequence>MGLTCADVMVPPEKQQTIRPEASVAEALRMIRTSRARFLPVVDATGRYVGVFSSPTLVKLILPQAATIEMAASSGSGRLGNLRFLGLSREDFAAQLDRLGGQRVADNLSRPENIPMADPATPVLEGIRLIYKFKRHVMLVEPGSGRFVGTLSANSLLDQVLGPIDDLPE</sequence>
<dbReference type="Proteomes" id="UP000609121">
    <property type="component" value="Unassembled WGS sequence"/>
</dbReference>
<dbReference type="SUPFAM" id="SSF54631">
    <property type="entry name" value="CBS-domain pair"/>
    <property type="match status" value="1"/>
</dbReference>
<dbReference type="PROSITE" id="PS51371">
    <property type="entry name" value="CBS"/>
    <property type="match status" value="1"/>
</dbReference>
<feature type="domain" description="CBS" evidence="2">
    <location>
        <begin position="9"/>
        <end position="67"/>
    </location>
</feature>
<evidence type="ECO:0000313" key="4">
    <source>
        <dbReference type="Proteomes" id="UP000609121"/>
    </source>
</evidence>
<dbReference type="InterPro" id="IPR046342">
    <property type="entry name" value="CBS_dom_sf"/>
</dbReference>
<reference evidence="3" key="1">
    <citation type="submission" date="2020-09" db="EMBL/GenBank/DDBJ databases">
        <title>A novel bacterium of genus Mangrovicoccus, isolated from South China Sea.</title>
        <authorList>
            <person name="Huang H."/>
            <person name="Mo K."/>
            <person name="Hu Y."/>
        </authorList>
    </citation>
    <scope>NUCLEOTIDE SEQUENCE</scope>
    <source>
        <strain evidence="3">HB182678</strain>
    </source>
</reference>
<accession>A0A8J7CL63</accession>
<keyword evidence="4" id="KW-1185">Reference proteome</keyword>
<protein>
    <submittedName>
        <fullName evidence="3">CBS domain-containing protein</fullName>
    </submittedName>
</protein>
<dbReference type="CDD" id="cd02205">
    <property type="entry name" value="CBS_pair_SF"/>
    <property type="match status" value="1"/>
</dbReference>
<dbReference type="Gene3D" id="3.10.580.10">
    <property type="entry name" value="CBS-domain"/>
    <property type="match status" value="1"/>
</dbReference>
<dbReference type="AlphaFoldDB" id="A0A8J7CL63"/>
<dbReference type="EMBL" id="JACVXA010000049">
    <property type="protein sequence ID" value="MBE3639541.1"/>
    <property type="molecule type" value="Genomic_DNA"/>
</dbReference>
<name>A0A8J7CL63_9RHOB</name>
<gene>
    <name evidence="3" type="ORF">ICN82_15165</name>
</gene>
<evidence type="ECO:0000313" key="3">
    <source>
        <dbReference type="EMBL" id="MBE3639541.1"/>
    </source>
</evidence>
<dbReference type="SMART" id="SM00116">
    <property type="entry name" value="CBS"/>
    <property type="match status" value="2"/>
</dbReference>
<dbReference type="Pfam" id="PF00571">
    <property type="entry name" value="CBS"/>
    <property type="match status" value="1"/>
</dbReference>
<proteinExistence type="predicted"/>
<dbReference type="InterPro" id="IPR000644">
    <property type="entry name" value="CBS_dom"/>
</dbReference>